<name>A0A1N6XL88_9GAMM</name>
<evidence type="ECO:0000313" key="2">
    <source>
        <dbReference type="Proteomes" id="UP000186895"/>
    </source>
</evidence>
<protein>
    <submittedName>
        <fullName evidence="1">Uncharacterized protein</fullName>
    </submittedName>
</protein>
<organism evidence="1 2">
    <name type="scientific">Marinobacterium stanieri</name>
    <dbReference type="NCBI Taxonomy" id="49186"/>
    <lineage>
        <taxon>Bacteria</taxon>
        <taxon>Pseudomonadati</taxon>
        <taxon>Pseudomonadota</taxon>
        <taxon>Gammaproteobacteria</taxon>
        <taxon>Oceanospirillales</taxon>
        <taxon>Oceanospirillaceae</taxon>
        <taxon>Marinobacterium</taxon>
    </lineage>
</organism>
<dbReference type="AlphaFoldDB" id="A0A1N6XL88"/>
<proteinExistence type="predicted"/>
<evidence type="ECO:0000313" key="1">
    <source>
        <dbReference type="EMBL" id="SIR03027.1"/>
    </source>
</evidence>
<keyword evidence="2" id="KW-1185">Reference proteome</keyword>
<dbReference type="Proteomes" id="UP000186895">
    <property type="component" value="Unassembled WGS sequence"/>
</dbReference>
<reference evidence="1 2" key="1">
    <citation type="submission" date="2017-01" db="EMBL/GenBank/DDBJ databases">
        <authorList>
            <person name="Mah S.A."/>
            <person name="Swanson W.J."/>
            <person name="Moy G.W."/>
            <person name="Vacquier V.D."/>
        </authorList>
    </citation>
    <scope>NUCLEOTIDE SEQUENCE [LARGE SCALE GENOMIC DNA]</scope>
    <source>
        <strain evidence="1 2">DSM 7027</strain>
    </source>
</reference>
<dbReference type="EMBL" id="FTMN01000014">
    <property type="protein sequence ID" value="SIR03027.1"/>
    <property type="molecule type" value="Genomic_DNA"/>
</dbReference>
<accession>A0A1N6XL88</accession>
<gene>
    <name evidence="1" type="ORF">SAMN05421647_11485</name>
</gene>
<sequence>MKHAQSGTTTWYADWIETHGGITRGSQGWQYIVRAVFDDILTNGLTSFLIQLSLRT</sequence>